<reference evidence="1" key="1">
    <citation type="submission" date="2020-02" db="EMBL/GenBank/DDBJ databases">
        <authorList>
            <person name="Meier V. D."/>
        </authorList>
    </citation>
    <scope>NUCLEOTIDE SEQUENCE</scope>
    <source>
        <strain evidence="1">AVDCRST_MAG89</strain>
    </source>
</reference>
<accession>A0A6J4N2I0</accession>
<dbReference type="AlphaFoldDB" id="A0A6J4N2I0"/>
<gene>
    <name evidence="1" type="ORF">AVDCRST_MAG89-4968</name>
</gene>
<feature type="non-terminal residue" evidence="1">
    <location>
        <position position="57"/>
    </location>
</feature>
<sequence>MAGHREVAGLLVSVESSRGAVALLPGFPGPLIEPDVRISRIRLSDWVHFKACESATR</sequence>
<evidence type="ECO:0000313" key="1">
    <source>
        <dbReference type="EMBL" id="CAA9375533.1"/>
    </source>
</evidence>
<protein>
    <submittedName>
        <fullName evidence="1">Uncharacterized protein</fullName>
    </submittedName>
</protein>
<proteinExistence type="predicted"/>
<name>A0A6J4N2I0_9BACT</name>
<dbReference type="EMBL" id="CADCTV010001050">
    <property type="protein sequence ID" value="CAA9375533.1"/>
    <property type="molecule type" value="Genomic_DNA"/>
</dbReference>
<organism evidence="1">
    <name type="scientific">uncultured Gemmatimonadota bacterium</name>
    <dbReference type="NCBI Taxonomy" id="203437"/>
    <lineage>
        <taxon>Bacteria</taxon>
        <taxon>Pseudomonadati</taxon>
        <taxon>Gemmatimonadota</taxon>
        <taxon>environmental samples</taxon>
    </lineage>
</organism>